<dbReference type="Proteomes" id="UP000000442">
    <property type="component" value="Chromosome"/>
</dbReference>
<dbReference type="InterPro" id="IPR003593">
    <property type="entry name" value="AAA+_ATPase"/>
</dbReference>
<evidence type="ECO:0000256" key="1">
    <source>
        <dbReference type="ARBA" id="ARBA00022448"/>
    </source>
</evidence>
<evidence type="ECO:0000256" key="2">
    <source>
        <dbReference type="ARBA" id="ARBA00022741"/>
    </source>
</evidence>
<protein>
    <submittedName>
        <fullName evidence="5">ABC-type transport system, ATP-binding protein</fullName>
    </submittedName>
</protein>
<dbReference type="InterPro" id="IPR003439">
    <property type="entry name" value="ABC_transporter-like_ATP-bd"/>
</dbReference>
<proteinExistence type="predicted"/>
<dbReference type="PANTHER" id="PTHR42939">
    <property type="entry name" value="ABC TRANSPORTER ATP-BINDING PROTEIN ALBC-RELATED"/>
    <property type="match status" value="1"/>
</dbReference>
<dbReference type="Pfam" id="PF00005">
    <property type="entry name" value="ABC_tran"/>
    <property type="match status" value="1"/>
</dbReference>
<sequence length="259" mass="28336">MGNDADSMIKIKSVKKTFKSDIGRPEIKAVQGISLQVDKGQIFGIIGPNGAGKSTLLKMILGFAAPNSGSIKINGLSPLDPESRDTMGYLPENPYYYDHLTTDELLLFCARTASMDKENFATRANQLLEITGLTEARRSKLSTYSKGMTQRAGLCFALIHDPDIVILDEPMSGLDPIGRKMVFDLIIDLKEKGKTVLFCSHILTDVEKLCDAITIMAKGKVKKQLTKAEISEDTRDLETIFLEAVSQTLPDTALSGAFL</sequence>
<keyword evidence="3 5" id="KW-0067">ATP-binding</keyword>
<dbReference type="PROSITE" id="PS50893">
    <property type="entry name" value="ABC_TRANSPORTER_2"/>
    <property type="match status" value="1"/>
</dbReference>
<dbReference type="KEGG" id="dat:HRM2_27720"/>
<dbReference type="SUPFAM" id="SSF52540">
    <property type="entry name" value="P-loop containing nucleoside triphosphate hydrolases"/>
    <property type="match status" value="1"/>
</dbReference>
<name>C0QJ49_DESAH</name>
<organism evidence="5 6">
    <name type="scientific">Desulforapulum autotrophicum (strain ATCC 43914 / DSM 3382 / VKM B-1955 / HRM2)</name>
    <name type="common">Desulfobacterium autotrophicum</name>
    <dbReference type="NCBI Taxonomy" id="177437"/>
    <lineage>
        <taxon>Bacteria</taxon>
        <taxon>Pseudomonadati</taxon>
        <taxon>Thermodesulfobacteriota</taxon>
        <taxon>Desulfobacteria</taxon>
        <taxon>Desulfobacterales</taxon>
        <taxon>Desulfobacteraceae</taxon>
        <taxon>Desulforapulum</taxon>
    </lineage>
</organism>
<gene>
    <name evidence="5" type="ordered locus">HRM2_27720</name>
</gene>
<evidence type="ECO:0000259" key="4">
    <source>
        <dbReference type="PROSITE" id="PS50893"/>
    </source>
</evidence>
<dbReference type="PANTHER" id="PTHR42939:SF1">
    <property type="entry name" value="ABC TRANSPORTER ATP-BINDING PROTEIN ALBC-RELATED"/>
    <property type="match status" value="1"/>
</dbReference>
<evidence type="ECO:0000256" key="3">
    <source>
        <dbReference type="ARBA" id="ARBA00022840"/>
    </source>
</evidence>
<dbReference type="HOGENOM" id="CLU_000604_1_2_7"/>
<keyword evidence="1" id="KW-0813">Transport</keyword>
<dbReference type="AlphaFoldDB" id="C0QJ49"/>
<dbReference type="GO" id="GO:0005524">
    <property type="term" value="F:ATP binding"/>
    <property type="evidence" value="ECO:0007669"/>
    <property type="project" value="UniProtKB-KW"/>
</dbReference>
<dbReference type="InterPro" id="IPR027417">
    <property type="entry name" value="P-loop_NTPase"/>
</dbReference>
<dbReference type="eggNOG" id="COG1131">
    <property type="taxonomic scope" value="Bacteria"/>
</dbReference>
<dbReference type="InterPro" id="IPR051782">
    <property type="entry name" value="ABC_Transporter_VariousFunc"/>
</dbReference>
<keyword evidence="2" id="KW-0547">Nucleotide-binding</keyword>
<dbReference type="SMART" id="SM00382">
    <property type="entry name" value="AAA"/>
    <property type="match status" value="1"/>
</dbReference>
<evidence type="ECO:0000313" key="5">
    <source>
        <dbReference type="EMBL" id="ACN15862.1"/>
    </source>
</evidence>
<evidence type="ECO:0000313" key="6">
    <source>
        <dbReference type="Proteomes" id="UP000000442"/>
    </source>
</evidence>
<reference evidence="5 6" key="1">
    <citation type="journal article" date="2009" name="Environ. Microbiol.">
        <title>Genome sequence of Desulfobacterium autotrophicum HRM2, a marine sulfate reducer oxidizing organic carbon completely to carbon dioxide.</title>
        <authorList>
            <person name="Strittmatter A.W."/>
            <person name="Liesegang H."/>
            <person name="Rabus R."/>
            <person name="Decker I."/>
            <person name="Amann J."/>
            <person name="Andres S."/>
            <person name="Henne A."/>
            <person name="Fricke W.F."/>
            <person name="Martinez-Arias R."/>
            <person name="Bartels D."/>
            <person name="Goesmann A."/>
            <person name="Krause L."/>
            <person name="Puehler A."/>
            <person name="Klenk H.P."/>
            <person name="Richter M."/>
            <person name="Schuler M."/>
            <person name="Gloeckner F.O."/>
            <person name="Meyerdierks A."/>
            <person name="Gottschalk G."/>
            <person name="Amann R."/>
        </authorList>
    </citation>
    <scope>NUCLEOTIDE SEQUENCE [LARGE SCALE GENOMIC DNA]</scope>
    <source>
        <strain evidence="6">ATCC 43914 / DSM 3382 / HRM2</strain>
    </source>
</reference>
<dbReference type="GO" id="GO:0016887">
    <property type="term" value="F:ATP hydrolysis activity"/>
    <property type="evidence" value="ECO:0007669"/>
    <property type="project" value="InterPro"/>
</dbReference>
<keyword evidence="6" id="KW-1185">Reference proteome</keyword>
<accession>C0QJ49</accession>
<dbReference type="EMBL" id="CP001087">
    <property type="protein sequence ID" value="ACN15862.1"/>
    <property type="molecule type" value="Genomic_DNA"/>
</dbReference>
<feature type="domain" description="ABC transporter" evidence="4">
    <location>
        <begin position="9"/>
        <end position="243"/>
    </location>
</feature>
<dbReference type="STRING" id="177437.HRM2_27720"/>
<dbReference type="Gene3D" id="3.40.50.300">
    <property type="entry name" value="P-loop containing nucleotide triphosphate hydrolases"/>
    <property type="match status" value="1"/>
</dbReference>
<dbReference type="CDD" id="cd03230">
    <property type="entry name" value="ABC_DR_subfamily_A"/>
    <property type="match status" value="1"/>
</dbReference>